<feature type="non-terminal residue" evidence="1">
    <location>
        <position position="1"/>
    </location>
</feature>
<comment type="caution">
    <text evidence="1">The sequence shown here is derived from an EMBL/GenBank/DDBJ whole genome shotgun (WGS) entry which is preliminary data.</text>
</comment>
<dbReference type="Proteomes" id="UP000838756">
    <property type="component" value="Unassembled WGS sequence"/>
</dbReference>
<reference evidence="1" key="1">
    <citation type="submission" date="2022-03" db="EMBL/GenBank/DDBJ databases">
        <authorList>
            <person name="Lindestad O."/>
        </authorList>
    </citation>
    <scope>NUCLEOTIDE SEQUENCE</scope>
</reference>
<keyword evidence="2" id="KW-1185">Reference proteome</keyword>
<gene>
    <name evidence="1" type="primary">jg24537</name>
    <name evidence="1" type="ORF">PAEG_LOCUS3501</name>
</gene>
<name>A0A8S4QQK3_9NEOP</name>
<evidence type="ECO:0000313" key="2">
    <source>
        <dbReference type="Proteomes" id="UP000838756"/>
    </source>
</evidence>
<feature type="non-terminal residue" evidence="1">
    <location>
        <position position="61"/>
    </location>
</feature>
<dbReference type="EMBL" id="CAKXAJ010011248">
    <property type="protein sequence ID" value="CAH2212564.1"/>
    <property type="molecule type" value="Genomic_DNA"/>
</dbReference>
<dbReference type="AlphaFoldDB" id="A0A8S4QQK3"/>
<accession>A0A8S4QQK3</accession>
<organism evidence="1 2">
    <name type="scientific">Pararge aegeria aegeria</name>
    <dbReference type="NCBI Taxonomy" id="348720"/>
    <lineage>
        <taxon>Eukaryota</taxon>
        <taxon>Metazoa</taxon>
        <taxon>Ecdysozoa</taxon>
        <taxon>Arthropoda</taxon>
        <taxon>Hexapoda</taxon>
        <taxon>Insecta</taxon>
        <taxon>Pterygota</taxon>
        <taxon>Neoptera</taxon>
        <taxon>Endopterygota</taxon>
        <taxon>Lepidoptera</taxon>
        <taxon>Glossata</taxon>
        <taxon>Ditrysia</taxon>
        <taxon>Papilionoidea</taxon>
        <taxon>Nymphalidae</taxon>
        <taxon>Satyrinae</taxon>
        <taxon>Satyrini</taxon>
        <taxon>Parargina</taxon>
        <taxon>Pararge</taxon>
    </lineage>
</organism>
<dbReference type="OrthoDB" id="2747330at2759"/>
<protein>
    <submittedName>
        <fullName evidence="1">Jg24537 protein</fullName>
    </submittedName>
</protein>
<evidence type="ECO:0000313" key="1">
    <source>
        <dbReference type="EMBL" id="CAH2212564.1"/>
    </source>
</evidence>
<proteinExistence type="predicted"/>
<sequence>VVEELKNAAASAYILILDGFWYRGESACWPEPQEWSLPSIAVDLLSADADNQYFTLEIPPQ</sequence>